<comment type="similarity">
    <text evidence="1">Belongs to the FAH family.</text>
</comment>
<gene>
    <name evidence="4" type="ORF">ACFFTL_46885</name>
</gene>
<dbReference type="Pfam" id="PF01557">
    <property type="entry name" value="FAA_hydrolase"/>
    <property type="match status" value="1"/>
</dbReference>
<keyword evidence="2" id="KW-0479">Metal-binding</keyword>
<organism evidence="4 5">
    <name type="scientific">Streptomyces yanii</name>
    <dbReference type="NCBI Taxonomy" id="78510"/>
    <lineage>
        <taxon>Bacteria</taxon>
        <taxon>Bacillati</taxon>
        <taxon>Actinomycetota</taxon>
        <taxon>Actinomycetes</taxon>
        <taxon>Kitasatosporales</taxon>
        <taxon>Streptomycetaceae</taxon>
        <taxon>Streptomyces</taxon>
    </lineage>
</organism>
<dbReference type="SUPFAM" id="SSF56529">
    <property type="entry name" value="FAH"/>
    <property type="match status" value="1"/>
</dbReference>
<reference evidence="4 5" key="1">
    <citation type="submission" date="2024-09" db="EMBL/GenBank/DDBJ databases">
        <authorList>
            <person name="Sun Q."/>
            <person name="Mori K."/>
        </authorList>
    </citation>
    <scope>NUCLEOTIDE SEQUENCE [LARGE SCALE GENOMIC DNA]</scope>
    <source>
        <strain evidence="4 5">JCM 3331</strain>
    </source>
</reference>
<comment type="caution">
    <text evidence="4">The sequence shown here is derived from an EMBL/GenBank/DDBJ whole genome shotgun (WGS) entry which is preliminary data.</text>
</comment>
<keyword evidence="4" id="KW-0378">Hydrolase</keyword>
<dbReference type="EMBL" id="JBHMCG010000224">
    <property type="protein sequence ID" value="MFB9579579.1"/>
    <property type="molecule type" value="Genomic_DNA"/>
</dbReference>
<proteinExistence type="inferred from homology"/>
<accession>A0ABV5RRS8</accession>
<evidence type="ECO:0000313" key="5">
    <source>
        <dbReference type="Proteomes" id="UP001589710"/>
    </source>
</evidence>
<evidence type="ECO:0000256" key="1">
    <source>
        <dbReference type="ARBA" id="ARBA00010211"/>
    </source>
</evidence>
<dbReference type="RefSeq" id="WP_345509863.1">
    <property type="nucleotide sequence ID" value="NZ_BAAAXD010000005.1"/>
</dbReference>
<dbReference type="GO" id="GO:0016787">
    <property type="term" value="F:hydrolase activity"/>
    <property type="evidence" value="ECO:0007669"/>
    <property type="project" value="UniProtKB-KW"/>
</dbReference>
<feature type="domain" description="Fumarylacetoacetase-like C-terminal" evidence="3">
    <location>
        <begin position="87"/>
        <end position="297"/>
    </location>
</feature>
<evidence type="ECO:0000259" key="3">
    <source>
        <dbReference type="Pfam" id="PF01557"/>
    </source>
</evidence>
<protein>
    <submittedName>
        <fullName evidence="4">Fumarylacetoacetate hydrolase family protein</fullName>
    </submittedName>
</protein>
<keyword evidence="5" id="KW-1185">Reference proteome</keyword>
<dbReference type="Proteomes" id="UP001589710">
    <property type="component" value="Unassembled WGS sequence"/>
</dbReference>
<dbReference type="Gene3D" id="3.90.850.10">
    <property type="entry name" value="Fumarylacetoacetase-like, C-terminal domain"/>
    <property type="match status" value="1"/>
</dbReference>
<dbReference type="InterPro" id="IPR011234">
    <property type="entry name" value="Fumarylacetoacetase-like_C"/>
</dbReference>
<evidence type="ECO:0000313" key="4">
    <source>
        <dbReference type="EMBL" id="MFB9579579.1"/>
    </source>
</evidence>
<name>A0ABV5RRS8_9ACTN</name>
<dbReference type="InterPro" id="IPR036663">
    <property type="entry name" value="Fumarylacetoacetase_C_sf"/>
</dbReference>
<dbReference type="PANTHER" id="PTHR42796:SF4">
    <property type="entry name" value="FUMARYLACETOACETATE HYDROLASE DOMAIN-CONTAINING PROTEIN 2A"/>
    <property type="match status" value="1"/>
</dbReference>
<dbReference type="PANTHER" id="PTHR42796">
    <property type="entry name" value="FUMARYLACETOACETATE HYDROLASE DOMAIN-CONTAINING PROTEIN 2A-RELATED"/>
    <property type="match status" value="1"/>
</dbReference>
<evidence type="ECO:0000256" key="2">
    <source>
        <dbReference type="ARBA" id="ARBA00022723"/>
    </source>
</evidence>
<dbReference type="InterPro" id="IPR051121">
    <property type="entry name" value="FAH"/>
</dbReference>
<sequence>MRFCSFPTDDGLHAGAVLDDDLVADLTELAGAHSGSLPRTLLDWIGLGDEAVERLTDLCASAGRSHIAGSLADLQLTEPLGRLPRNVICVGANYREHIEESEEAVGPLDLPDEPVWFTKDVRSICGPYDDIATSDKVTGQLDWEVELAVVIGRAGRNIDPSEALGHVFGYAVLNDVSARDVQLGRKQWWKGKSLELSSPFGPYIVTRDEVPDPQNLELRCWVDGVEKQHSNTKLMIHDIAALISDLSRTLTLEPGDVISTGTPAGVGLGSTPPQWLRPGAVLESEITGLGRQRNRIVPEVE</sequence>